<evidence type="ECO:0000313" key="4">
    <source>
        <dbReference type="Proteomes" id="UP000887228"/>
    </source>
</evidence>
<name>A0AA37FNW7_AQUAC</name>
<sequence length="127" mass="14109">MHVAAQGSAQYEQLLLNLSADKPLFEDEVESEWRALFGALEFLEVPERLRKLNGFRLLVAWGLSAASSPARYISAFHLAGVEILGALEAFEDGGYCLVDSQAGSRTSICFEEQVFFNPDRVVQLLKK</sequence>
<reference evidence="1 4" key="1">
    <citation type="submission" date="2021-07" db="EMBL/GenBank/DDBJ databases">
        <title>Whole genome sequencing of carbapenem-resistant Pseudomonas spp. isolated in Japan.</title>
        <authorList>
            <person name="Suzuki M."/>
            <person name="Maehana S."/>
            <person name="Kitasato H."/>
        </authorList>
    </citation>
    <scope>NUCLEOTIDE SEQUENCE</scope>
    <source>
        <strain evidence="1">KAM435</strain>
        <strain evidence="2 4">KAM436</strain>
    </source>
</reference>
<comment type="caution">
    <text evidence="1">The sequence shown here is derived from an EMBL/GenBank/DDBJ whole genome shotgun (WGS) entry which is preliminary data.</text>
</comment>
<dbReference type="EMBL" id="BPMS01000008">
    <property type="protein sequence ID" value="GIZ88979.1"/>
    <property type="molecule type" value="Genomic_DNA"/>
</dbReference>
<protein>
    <submittedName>
        <fullName evidence="1">Uncharacterized protein</fullName>
    </submittedName>
</protein>
<dbReference type="Proteomes" id="UP000887212">
    <property type="component" value="Unassembled WGS sequence"/>
</dbReference>
<organism evidence="1 3">
    <name type="scientific">Aquipseudomonas alcaligenes</name>
    <name type="common">Pseudomonas alcaligenes</name>
    <dbReference type="NCBI Taxonomy" id="43263"/>
    <lineage>
        <taxon>Bacteria</taxon>
        <taxon>Pseudomonadati</taxon>
        <taxon>Pseudomonadota</taxon>
        <taxon>Gammaproteobacteria</taxon>
        <taxon>Pseudomonadales</taxon>
        <taxon>Pseudomonadaceae</taxon>
        <taxon>Aquipseudomonas</taxon>
    </lineage>
</organism>
<evidence type="ECO:0000313" key="3">
    <source>
        <dbReference type="Proteomes" id="UP000887212"/>
    </source>
</evidence>
<evidence type="ECO:0000313" key="1">
    <source>
        <dbReference type="EMBL" id="GIZ88979.1"/>
    </source>
</evidence>
<proteinExistence type="predicted"/>
<gene>
    <name evidence="1" type="ORF">KAM435_23060</name>
    <name evidence="2" type="ORF">KAM436_20180</name>
</gene>
<dbReference type="EMBL" id="BPMT01000006">
    <property type="protein sequence ID" value="GIZ93050.1"/>
    <property type="molecule type" value="Genomic_DNA"/>
</dbReference>
<accession>A0AA37FNW7</accession>
<dbReference type="Proteomes" id="UP000887228">
    <property type="component" value="Unassembled WGS sequence"/>
</dbReference>
<dbReference type="AlphaFoldDB" id="A0AA37FNW7"/>
<evidence type="ECO:0000313" key="2">
    <source>
        <dbReference type="EMBL" id="GIZ93050.1"/>
    </source>
</evidence>